<organism evidence="4">
    <name type="scientific">uncultured delta proteobacterium HF0010_01J10</name>
    <dbReference type="NCBI Taxonomy" id="710820"/>
    <lineage>
        <taxon>Bacteria</taxon>
        <taxon>Deltaproteobacteria</taxon>
        <taxon>environmental samples</taxon>
    </lineage>
</organism>
<dbReference type="EMBL" id="GU474842">
    <property type="protein sequence ID" value="ADI16620.1"/>
    <property type="molecule type" value="Genomic_DNA"/>
</dbReference>
<dbReference type="Pfam" id="PF23771">
    <property type="entry name" value="DUF7168"/>
    <property type="match status" value="1"/>
</dbReference>
<feature type="domain" description="DUF7168" evidence="3">
    <location>
        <begin position="107"/>
        <end position="215"/>
    </location>
</feature>
<evidence type="ECO:0000313" key="4">
    <source>
        <dbReference type="EMBL" id="ADI16620.1"/>
    </source>
</evidence>
<dbReference type="Pfam" id="PF10979">
    <property type="entry name" value="DUF2786"/>
    <property type="match status" value="1"/>
</dbReference>
<sequence>MTPTVPRGLFFSVVEARTCGMLTASGVLMYANTTPVHADSMAKKLRLLTRVRKLLRLARDQDGLPEGQAARARAREMMARHGLEAHQVQVGGEGAADFIHRQFDLGQHEGWRRALVDAIAEYFDCVALYEKDADAVETYGPAHCLPQVEYTFTVYLRELVTQWRSHVEDLREETLWASLSRREQLEHREVFCTSYVMGVRDRLKEDRRTEADDDPPSAASAAHQRRELERWMRRAGVRWRARPGRIHGYSDAGYTAGHSVDVDPALRPGAVRRKITG</sequence>
<dbReference type="AlphaFoldDB" id="E0XQC9"/>
<evidence type="ECO:0000259" key="3">
    <source>
        <dbReference type="Pfam" id="PF23771"/>
    </source>
</evidence>
<feature type="region of interest" description="Disordered" evidence="1">
    <location>
        <begin position="206"/>
        <end position="225"/>
    </location>
</feature>
<protein>
    <submittedName>
        <fullName evidence="4">Uncharacterized protein</fullName>
    </submittedName>
</protein>
<evidence type="ECO:0000256" key="1">
    <source>
        <dbReference type="SAM" id="MobiDB-lite"/>
    </source>
</evidence>
<dbReference type="InterPro" id="IPR024498">
    <property type="entry name" value="DUF2786"/>
</dbReference>
<dbReference type="InterPro" id="IPR055592">
    <property type="entry name" value="DUF7168"/>
</dbReference>
<reference evidence="4" key="1">
    <citation type="journal article" date="2011" name="Environ. Microbiol.">
        <title>Time-series analyses of Monterey Bay coastal microbial picoplankton using a 'genome proxy' microarray.</title>
        <authorList>
            <person name="Rich V.I."/>
            <person name="Pham V.D."/>
            <person name="Eppley J."/>
            <person name="Shi Y."/>
            <person name="DeLong E.F."/>
        </authorList>
    </citation>
    <scope>NUCLEOTIDE SEQUENCE</scope>
</reference>
<name>E0XQC9_9DELT</name>
<feature type="domain" description="DUF2786" evidence="2">
    <location>
        <begin position="46"/>
        <end position="84"/>
    </location>
</feature>
<accession>E0XQC9</accession>
<proteinExistence type="predicted"/>
<evidence type="ECO:0000259" key="2">
    <source>
        <dbReference type="Pfam" id="PF10979"/>
    </source>
</evidence>